<name>A0A094IX80_9GAMM</name>
<dbReference type="Proteomes" id="UP000054363">
    <property type="component" value="Unassembled WGS sequence"/>
</dbReference>
<feature type="signal peptide" evidence="1">
    <location>
        <begin position="1"/>
        <end position="19"/>
    </location>
</feature>
<keyword evidence="3" id="KW-1185">Reference proteome</keyword>
<dbReference type="RefSeq" id="WP_034776371.1">
    <property type="nucleotide sequence ID" value="NZ_JPER01000005.1"/>
</dbReference>
<dbReference type="OrthoDB" id="6240183at2"/>
<protein>
    <recommendedName>
        <fullName evidence="4">Lipoprotein</fullName>
    </recommendedName>
</protein>
<evidence type="ECO:0000313" key="2">
    <source>
        <dbReference type="EMBL" id="KFZ30424.1"/>
    </source>
</evidence>
<feature type="chain" id="PRO_5001898980" description="Lipoprotein" evidence="1">
    <location>
        <begin position="20"/>
        <end position="71"/>
    </location>
</feature>
<comment type="caution">
    <text evidence="2">The sequence shown here is derived from an EMBL/GenBank/DDBJ whole genome shotgun (WGS) entry which is preliminary data.</text>
</comment>
<keyword evidence="1" id="KW-0732">Signal</keyword>
<dbReference type="EMBL" id="JPER01000005">
    <property type="protein sequence ID" value="KFZ30424.1"/>
    <property type="molecule type" value="Genomic_DNA"/>
</dbReference>
<sequence length="71" mass="7822">MRYLLIVIGISVMSFNLSGCQQTNSATVAKRTVNHEYVQAVEDAANNSSVKRVEIIWVNPPTVEVANNDTN</sequence>
<organism evidence="2 3">
    <name type="scientific">Pseudidiomarina salinarum</name>
    <dbReference type="NCBI Taxonomy" id="435908"/>
    <lineage>
        <taxon>Bacteria</taxon>
        <taxon>Pseudomonadati</taxon>
        <taxon>Pseudomonadota</taxon>
        <taxon>Gammaproteobacteria</taxon>
        <taxon>Alteromonadales</taxon>
        <taxon>Idiomarinaceae</taxon>
        <taxon>Pseudidiomarina</taxon>
    </lineage>
</organism>
<dbReference type="AlphaFoldDB" id="A0A094IX80"/>
<evidence type="ECO:0008006" key="4">
    <source>
        <dbReference type="Google" id="ProtNLM"/>
    </source>
</evidence>
<accession>A0A094IX80</accession>
<gene>
    <name evidence="2" type="ORF">IDSA_10200</name>
</gene>
<reference evidence="2 3" key="1">
    <citation type="submission" date="2014-06" db="EMBL/GenBank/DDBJ databases">
        <title>The draft genome sequence of Idiomarina salinarum ISL-52.</title>
        <authorList>
            <person name="Du J."/>
            <person name="Shao Z."/>
        </authorList>
    </citation>
    <scope>NUCLEOTIDE SEQUENCE [LARGE SCALE GENOMIC DNA]</scope>
    <source>
        <strain evidence="2 3">ISL-52</strain>
    </source>
</reference>
<evidence type="ECO:0000313" key="3">
    <source>
        <dbReference type="Proteomes" id="UP000054363"/>
    </source>
</evidence>
<evidence type="ECO:0000256" key="1">
    <source>
        <dbReference type="SAM" id="SignalP"/>
    </source>
</evidence>
<proteinExistence type="predicted"/>